<evidence type="ECO:0000259" key="6">
    <source>
        <dbReference type="PROSITE" id="PS50928"/>
    </source>
</evidence>
<organism evidence="7 8">
    <name type="scientific">Tenggerimyces flavus</name>
    <dbReference type="NCBI Taxonomy" id="1708749"/>
    <lineage>
        <taxon>Bacteria</taxon>
        <taxon>Bacillati</taxon>
        <taxon>Actinomycetota</taxon>
        <taxon>Actinomycetes</taxon>
        <taxon>Propionibacteriales</taxon>
        <taxon>Nocardioidaceae</taxon>
        <taxon>Tenggerimyces</taxon>
    </lineage>
</organism>
<sequence>MGDREVMVAATDQLEEAAQQIPERRQPKRASFLERHGYVIGRIVKSLLTIFVVATGTFFLVRLLPGNPVDVYINAQIAQYGISYDEAASQAAGLFSFNPNEPMIIQYLEYLAGLVRGDLGDSLLSPGTSVLTLIATYLPWTLFSVGIGLIISFVVGIALGMLMAYRRGSWLDHVLTTLASLTHSIPNYLLSMLIVVFFGVQIALLPITQMRGAYSPGVVPNFSFDFLSDVLFHASLPITAYVLTTVGSWMLVMKSSTVETLGEDYVTVARARGLTDGRIQTAYVGRNAVLPLFSQLAIALGFVVGGSILVEQVFQYQGIGFLLFEAVKRRDYPILQGILLVITIAVIVANLLADLLYSRLDPRIRIAGKE</sequence>
<protein>
    <submittedName>
        <fullName evidence="7">ABC transporter permease</fullName>
    </submittedName>
</protein>
<dbReference type="CDD" id="cd06261">
    <property type="entry name" value="TM_PBP2"/>
    <property type="match status" value="1"/>
</dbReference>
<comment type="caution">
    <text evidence="7">The sequence shown here is derived from an EMBL/GenBank/DDBJ whole genome shotgun (WGS) entry which is preliminary data.</text>
</comment>
<evidence type="ECO:0000256" key="2">
    <source>
        <dbReference type="ARBA" id="ARBA00022692"/>
    </source>
</evidence>
<dbReference type="PANTHER" id="PTHR43376:SF1">
    <property type="entry name" value="OLIGOPEPTIDE TRANSPORT SYSTEM PERMEASE PROTEIN"/>
    <property type="match status" value="1"/>
</dbReference>
<dbReference type="InterPro" id="IPR000515">
    <property type="entry name" value="MetI-like"/>
</dbReference>
<dbReference type="PROSITE" id="PS50928">
    <property type="entry name" value="ABC_TM1"/>
    <property type="match status" value="1"/>
</dbReference>
<feature type="domain" description="ABC transmembrane type-1" evidence="6">
    <location>
        <begin position="138"/>
        <end position="353"/>
    </location>
</feature>
<dbReference type="PANTHER" id="PTHR43376">
    <property type="entry name" value="OLIGOPEPTIDE TRANSPORT SYSTEM PERMEASE PROTEIN"/>
    <property type="match status" value="1"/>
</dbReference>
<feature type="transmembrane region" description="Helical" evidence="5">
    <location>
        <begin position="43"/>
        <end position="64"/>
    </location>
</feature>
<evidence type="ECO:0000256" key="3">
    <source>
        <dbReference type="ARBA" id="ARBA00022989"/>
    </source>
</evidence>
<evidence type="ECO:0000256" key="5">
    <source>
        <dbReference type="RuleBase" id="RU363032"/>
    </source>
</evidence>
<feature type="transmembrane region" description="Helical" evidence="5">
    <location>
        <begin position="288"/>
        <end position="314"/>
    </location>
</feature>
<dbReference type="SUPFAM" id="SSF161098">
    <property type="entry name" value="MetI-like"/>
    <property type="match status" value="1"/>
</dbReference>
<keyword evidence="2 5" id="KW-0812">Transmembrane</keyword>
<dbReference type="InterPro" id="IPR035906">
    <property type="entry name" value="MetI-like_sf"/>
</dbReference>
<comment type="similarity">
    <text evidence="5">Belongs to the binding-protein-dependent transport system permease family.</text>
</comment>
<feature type="transmembrane region" description="Helical" evidence="5">
    <location>
        <begin position="140"/>
        <end position="165"/>
    </location>
</feature>
<gene>
    <name evidence="7" type="ORF">ACFOUW_31880</name>
</gene>
<evidence type="ECO:0000313" key="8">
    <source>
        <dbReference type="Proteomes" id="UP001595699"/>
    </source>
</evidence>
<dbReference type="RefSeq" id="WP_307782493.1">
    <property type="nucleotide sequence ID" value="NZ_JAFBCM010000001.1"/>
</dbReference>
<keyword evidence="8" id="KW-1185">Reference proteome</keyword>
<feature type="transmembrane region" description="Helical" evidence="5">
    <location>
        <begin position="230"/>
        <end position="252"/>
    </location>
</feature>
<evidence type="ECO:0000313" key="7">
    <source>
        <dbReference type="EMBL" id="MFC3765470.1"/>
    </source>
</evidence>
<evidence type="ECO:0000256" key="1">
    <source>
        <dbReference type="ARBA" id="ARBA00004141"/>
    </source>
</evidence>
<feature type="transmembrane region" description="Helical" evidence="5">
    <location>
        <begin position="185"/>
        <end position="210"/>
    </location>
</feature>
<evidence type="ECO:0000256" key="4">
    <source>
        <dbReference type="ARBA" id="ARBA00023136"/>
    </source>
</evidence>
<keyword evidence="3 5" id="KW-1133">Transmembrane helix</keyword>
<dbReference type="Gene3D" id="1.10.3720.10">
    <property type="entry name" value="MetI-like"/>
    <property type="match status" value="1"/>
</dbReference>
<accession>A0ABV7YJD7</accession>
<comment type="subcellular location">
    <subcellularLocation>
        <location evidence="5">Cell membrane</location>
        <topology evidence="5">Multi-pass membrane protein</topology>
    </subcellularLocation>
    <subcellularLocation>
        <location evidence="1">Membrane</location>
        <topology evidence="1">Multi-pass membrane protein</topology>
    </subcellularLocation>
</comment>
<reference evidence="8" key="1">
    <citation type="journal article" date="2019" name="Int. J. Syst. Evol. Microbiol.">
        <title>The Global Catalogue of Microorganisms (GCM) 10K type strain sequencing project: providing services to taxonomists for standard genome sequencing and annotation.</title>
        <authorList>
            <consortium name="The Broad Institute Genomics Platform"/>
            <consortium name="The Broad Institute Genome Sequencing Center for Infectious Disease"/>
            <person name="Wu L."/>
            <person name="Ma J."/>
        </authorList>
    </citation>
    <scope>NUCLEOTIDE SEQUENCE [LARGE SCALE GENOMIC DNA]</scope>
    <source>
        <strain evidence="8">CGMCC 4.7241</strain>
    </source>
</reference>
<dbReference type="EMBL" id="JBHRZH010000039">
    <property type="protein sequence ID" value="MFC3765470.1"/>
    <property type="molecule type" value="Genomic_DNA"/>
</dbReference>
<keyword evidence="5" id="KW-0813">Transport</keyword>
<keyword evidence="4 5" id="KW-0472">Membrane</keyword>
<proteinExistence type="inferred from homology"/>
<dbReference type="Pfam" id="PF00528">
    <property type="entry name" value="BPD_transp_1"/>
    <property type="match status" value="1"/>
</dbReference>
<dbReference type="Proteomes" id="UP001595699">
    <property type="component" value="Unassembled WGS sequence"/>
</dbReference>
<name>A0ABV7YJD7_9ACTN</name>
<feature type="transmembrane region" description="Helical" evidence="5">
    <location>
        <begin position="334"/>
        <end position="357"/>
    </location>
</feature>